<keyword evidence="2" id="KW-1185">Reference proteome</keyword>
<evidence type="ECO:0000313" key="2">
    <source>
        <dbReference type="Proteomes" id="UP001230649"/>
    </source>
</evidence>
<name>A0ACC2W8E8_9TREE</name>
<sequence length="436" mass="48476">MADEAARAERQARLSKALGAAYLSHQIEQLEDRVTSNLTLGGRGRGEGEDEEATVVEETVDVAEEINEDTHAETRLVLDTSALVFALPAITRLLRTGKAELIVPLETLRTLDLLKKGMHPYAVAARTATRFIETEQRRTRAGQGEGEVGDDGWRKIRPGLWIQRDHEQEHIGPASDETDVTTPPFIQSTLACALYFRKFWDLTSSQPVLAVAVPPEVKVPSEDPVARYAERADGRALREWADRGDVVVHVYGQRDESESDEDVPDVVDALVPPSGEDFVDQEEARIVTLTSPSDDPRARPSRRQPPVVPRAPLATADRVLKIFDAEKGMVPSTEVLAQRERERERELRNGRRGRGKPLVAIRPPREQAINAPSAPVLLRRAPVVPDWQPEQRERPPNAQWSRGRKDGFRGARSGRGGKPVNAVEEGPKVMLLQRPK</sequence>
<comment type="caution">
    <text evidence="1">The sequence shown here is derived from an EMBL/GenBank/DDBJ whole genome shotgun (WGS) entry which is preliminary data.</text>
</comment>
<proteinExistence type="predicted"/>
<gene>
    <name evidence="1" type="ORF">QFC20_003608</name>
</gene>
<organism evidence="1 2">
    <name type="scientific">Naganishia adeliensis</name>
    <dbReference type="NCBI Taxonomy" id="92952"/>
    <lineage>
        <taxon>Eukaryota</taxon>
        <taxon>Fungi</taxon>
        <taxon>Dikarya</taxon>
        <taxon>Basidiomycota</taxon>
        <taxon>Agaricomycotina</taxon>
        <taxon>Tremellomycetes</taxon>
        <taxon>Filobasidiales</taxon>
        <taxon>Filobasidiaceae</taxon>
        <taxon>Naganishia</taxon>
    </lineage>
</organism>
<dbReference type="EMBL" id="JASBWS010000034">
    <property type="protein sequence ID" value="KAJ9108039.1"/>
    <property type="molecule type" value="Genomic_DNA"/>
</dbReference>
<evidence type="ECO:0000313" key="1">
    <source>
        <dbReference type="EMBL" id="KAJ9108039.1"/>
    </source>
</evidence>
<protein>
    <submittedName>
        <fullName evidence="1">Uncharacterized protein</fullName>
    </submittedName>
</protein>
<dbReference type="Proteomes" id="UP001230649">
    <property type="component" value="Unassembled WGS sequence"/>
</dbReference>
<accession>A0ACC2W8E8</accession>
<reference evidence="1" key="1">
    <citation type="submission" date="2023-04" db="EMBL/GenBank/DDBJ databases">
        <title>Draft Genome sequencing of Naganishia species isolated from polar environments using Oxford Nanopore Technology.</title>
        <authorList>
            <person name="Leo P."/>
            <person name="Venkateswaran K."/>
        </authorList>
    </citation>
    <scope>NUCLEOTIDE SEQUENCE</scope>
    <source>
        <strain evidence="1">MNA-CCFEE 5262</strain>
    </source>
</reference>